<feature type="binding site" evidence="3">
    <location>
        <position position="265"/>
    </location>
    <ligand>
        <name>Mg(2+)</name>
        <dbReference type="ChEBI" id="CHEBI:18420"/>
        <label>1</label>
    </ligand>
</feature>
<dbReference type="InterPro" id="IPR050792">
    <property type="entry name" value="ADP-ribosylglycohydrolase"/>
</dbReference>
<dbReference type="GO" id="GO:0016787">
    <property type="term" value="F:hydrolase activity"/>
    <property type="evidence" value="ECO:0007669"/>
    <property type="project" value="UniProtKB-KW"/>
</dbReference>
<proteinExistence type="inferred from homology"/>
<evidence type="ECO:0000313" key="4">
    <source>
        <dbReference type="EMBL" id="AXY68568.1"/>
    </source>
</evidence>
<gene>
    <name evidence="4" type="ORF">D3A95_12370</name>
</gene>
<feature type="binding site" evidence="3">
    <location>
        <position position="267"/>
    </location>
    <ligand>
        <name>Mg(2+)</name>
        <dbReference type="ChEBI" id="CHEBI:18420"/>
        <label>1</label>
    </ligand>
</feature>
<keyword evidence="2 4" id="KW-0378">Hydrolase</keyword>
<dbReference type="EMBL" id="CP032152">
    <property type="protein sequence ID" value="AXY68568.1"/>
    <property type="molecule type" value="Genomic_DNA"/>
</dbReference>
<accession>A0A3B7MG17</accession>
<dbReference type="KEGG" id="tsq:D3A95_12370"/>
<evidence type="ECO:0000256" key="3">
    <source>
        <dbReference type="PIRSR" id="PIRSR605502-1"/>
    </source>
</evidence>
<reference evidence="5" key="1">
    <citation type="submission" date="2018-09" db="EMBL/GenBank/DDBJ databases">
        <title>Complete genome sequence of thermophilic cyanobacteria strain Thermosynechococcus elongatus PKUAC-SCTE542.</title>
        <authorList>
            <person name="Liang Y."/>
            <person name="Tang J."/>
            <person name="Daroch M."/>
        </authorList>
    </citation>
    <scope>NUCLEOTIDE SEQUENCE [LARGE SCALE GENOMIC DNA]</scope>
    <source>
        <strain evidence="5">E542</strain>
    </source>
</reference>
<dbReference type="PANTHER" id="PTHR16222">
    <property type="entry name" value="ADP-RIBOSYLGLYCOHYDROLASE"/>
    <property type="match status" value="1"/>
</dbReference>
<name>A0A3B7MG17_9CYAN</name>
<comment type="cofactor">
    <cofactor evidence="3">
        <name>Mg(2+)</name>
        <dbReference type="ChEBI" id="CHEBI:18420"/>
    </cofactor>
    <text evidence="3">Binds 2 magnesium ions per subunit.</text>
</comment>
<dbReference type="Pfam" id="PF03747">
    <property type="entry name" value="ADP_ribosyl_GH"/>
    <property type="match status" value="1"/>
</dbReference>
<dbReference type="InterPro" id="IPR005502">
    <property type="entry name" value="Ribosyl_crysJ1"/>
</dbReference>
<dbReference type="InterPro" id="IPR036705">
    <property type="entry name" value="Ribosyl_crysJ1_sf"/>
</dbReference>
<dbReference type="AlphaFoldDB" id="A0A3B7MG17"/>
<evidence type="ECO:0000256" key="1">
    <source>
        <dbReference type="ARBA" id="ARBA00010702"/>
    </source>
</evidence>
<feature type="binding site" evidence="3">
    <location>
        <position position="53"/>
    </location>
    <ligand>
        <name>Mg(2+)</name>
        <dbReference type="ChEBI" id="CHEBI:18420"/>
        <label>1</label>
    </ligand>
</feature>
<comment type="similarity">
    <text evidence="1">Belongs to the ADP-ribosylglycohydrolase family.</text>
</comment>
<keyword evidence="3" id="KW-0479">Metal-binding</keyword>
<dbReference type="Proteomes" id="UP000261812">
    <property type="component" value="Chromosome"/>
</dbReference>
<evidence type="ECO:0000313" key="5">
    <source>
        <dbReference type="Proteomes" id="UP000261812"/>
    </source>
</evidence>
<feature type="binding site" evidence="3">
    <location>
        <position position="268"/>
    </location>
    <ligand>
        <name>Mg(2+)</name>
        <dbReference type="ChEBI" id="CHEBI:18420"/>
        <label>1</label>
    </ligand>
</feature>
<keyword evidence="3" id="KW-0460">Magnesium</keyword>
<dbReference type="GO" id="GO:0046872">
    <property type="term" value="F:metal ion binding"/>
    <property type="evidence" value="ECO:0007669"/>
    <property type="project" value="UniProtKB-KW"/>
</dbReference>
<evidence type="ECO:0000256" key="2">
    <source>
        <dbReference type="ARBA" id="ARBA00022801"/>
    </source>
</evidence>
<feature type="binding site" evidence="3">
    <location>
        <position position="55"/>
    </location>
    <ligand>
        <name>Mg(2+)</name>
        <dbReference type="ChEBI" id="CHEBI:18420"/>
        <label>1</label>
    </ligand>
</feature>
<feature type="binding site" evidence="3">
    <location>
        <position position="54"/>
    </location>
    <ligand>
        <name>Mg(2+)</name>
        <dbReference type="ChEBI" id="CHEBI:18420"/>
        <label>1</label>
    </ligand>
</feature>
<keyword evidence="5" id="KW-1185">Reference proteome</keyword>
<protein>
    <submittedName>
        <fullName evidence="4">ADP-ribosylglycohydrolase family protein</fullName>
    </submittedName>
</protein>
<sequence length="322" mass="35786">MNTEYVVNGLLGACLGDALGVPVEFSTRWERDRDPVVDMRSYGTYYQPPGTWSDDSSLMLCLADALCEGFDLEQIAAKFLAWYTENLWTARGTLFDVGIATRRALTKLAAGDSPLTSGETDERSNGNGGLMRTLPLAFHYWRHCDQQRLLEEVHQVCGITHAHPRSQLACGFYVFFAIQLQQGMTPMRAYEATIHWANTAYHHDPFAAELPHFERILSGKLPHLDRDAIESGGYVVHTLEASLWCLLTSQSYLEAVLKAVNLGGDTDTTATVTGGIAALAFGLGDVPADWWQTLARYKDIVALGQRLGQAVLEYKDKVRPRR</sequence>
<organism evidence="4 5">
    <name type="scientific">Thermosynechococcus sichuanensis E542</name>
    <dbReference type="NCBI Taxonomy" id="2016101"/>
    <lineage>
        <taxon>Bacteria</taxon>
        <taxon>Bacillati</taxon>
        <taxon>Cyanobacteriota</taxon>
        <taxon>Cyanophyceae</taxon>
        <taxon>Acaryochloridales</taxon>
        <taxon>Thermosynechococcaceae</taxon>
        <taxon>Thermosynechococcus</taxon>
        <taxon>Thermosynechococcus sichuanensis</taxon>
    </lineage>
</organism>
<dbReference type="Gene3D" id="1.10.4080.10">
    <property type="entry name" value="ADP-ribosylation/Crystallin J1"/>
    <property type="match status" value="1"/>
</dbReference>
<dbReference type="RefSeq" id="WP_181495262.1">
    <property type="nucleotide sequence ID" value="NZ_CP032152.1"/>
</dbReference>
<dbReference type="PANTHER" id="PTHR16222:SF24">
    <property type="entry name" value="ADP-RIBOSYLHYDROLASE ARH3"/>
    <property type="match status" value="1"/>
</dbReference>
<dbReference type="SUPFAM" id="SSF101478">
    <property type="entry name" value="ADP-ribosylglycohydrolase"/>
    <property type="match status" value="1"/>
</dbReference>